<reference evidence="1" key="1">
    <citation type="submission" date="2024-03" db="EMBL/GenBank/DDBJ databases">
        <title>WGS assembly of Saponaria officinalis var. Norfolk2.</title>
        <authorList>
            <person name="Jenkins J."/>
            <person name="Shu S."/>
            <person name="Grimwood J."/>
            <person name="Barry K."/>
            <person name="Goodstein D."/>
            <person name="Schmutz J."/>
            <person name="Leebens-Mack J."/>
            <person name="Osbourn A."/>
        </authorList>
    </citation>
    <scope>NUCLEOTIDE SEQUENCE [LARGE SCALE GENOMIC DNA]</scope>
    <source>
        <strain evidence="1">JIC</strain>
    </source>
</reference>
<name>A0AAW1J3B0_SAPOF</name>
<dbReference type="AlphaFoldDB" id="A0AAW1J3B0"/>
<sequence>MRLLAQKQVIGLALASFCYRLWWNRNTARVESCIATPRMLCNGVRDDVITRSSVCNVLDVCPRLRYWLEELRGRVCVASRWLGDFLMWSWLKVVMLGYVFF</sequence>
<evidence type="ECO:0000313" key="1">
    <source>
        <dbReference type="EMBL" id="KAK9697210.1"/>
    </source>
</evidence>
<comment type="caution">
    <text evidence="1">The sequence shown here is derived from an EMBL/GenBank/DDBJ whole genome shotgun (WGS) entry which is preliminary data.</text>
</comment>
<dbReference type="EMBL" id="JBDFQZ010000008">
    <property type="protein sequence ID" value="KAK9697210.1"/>
    <property type="molecule type" value="Genomic_DNA"/>
</dbReference>
<dbReference type="Proteomes" id="UP001443914">
    <property type="component" value="Unassembled WGS sequence"/>
</dbReference>
<keyword evidence="2" id="KW-1185">Reference proteome</keyword>
<protein>
    <recommendedName>
        <fullName evidence="3">Secreted protein</fullName>
    </recommendedName>
</protein>
<accession>A0AAW1J3B0</accession>
<organism evidence="1 2">
    <name type="scientific">Saponaria officinalis</name>
    <name type="common">Common soapwort</name>
    <name type="synonym">Lychnis saponaria</name>
    <dbReference type="NCBI Taxonomy" id="3572"/>
    <lineage>
        <taxon>Eukaryota</taxon>
        <taxon>Viridiplantae</taxon>
        <taxon>Streptophyta</taxon>
        <taxon>Embryophyta</taxon>
        <taxon>Tracheophyta</taxon>
        <taxon>Spermatophyta</taxon>
        <taxon>Magnoliopsida</taxon>
        <taxon>eudicotyledons</taxon>
        <taxon>Gunneridae</taxon>
        <taxon>Pentapetalae</taxon>
        <taxon>Caryophyllales</taxon>
        <taxon>Caryophyllaceae</taxon>
        <taxon>Caryophylleae</taxon>
        <taxon>Saponaria</taxon>
    </lineage>
</organism>
<proteinExistence type="predicted"/>
<evidence type="ECO:0008006" key="3">
    <source>
        <dbReference type="Google" id="ProtNLM"/>
    </source>
</evidence>
<gene>
    <name evidence="1" type="ORF">RND81_08G021600</name>
</gene>
<evidence type="ECO:0000313" key="2">
    <source>
        <dbReference type="Proteomes" id="UP001443914"/>
    </source>
</evidence>